<comment type="caution">
    <text evidence="2">The sequence shown here is derived from an EMBL/GenBank/DDBJ whole genome shotgun (WGS) entry which is preliminary data.</text>
</comment>
<organism evidence="2 3">
    <name type="scientific">Alcanivorax jadensis T9</name>
    <dbReference type="NCBI Taxonomy" id="1177181"/>
    <lineage>
        <taxon>Bacteria</taxon>
        <taxon>Pseudomonadati</taxon>
        <taxon>Pseudomonadota</taxon>
        <taxon>Gammaproteobacteria</taxon>
        <taxon>Oceanospirillales</taxon>
        <taxon>Alcanivoracaceae</taxon>
        <taxon>Alcanivorax</taxon>
    </lineage>
</organism>
<sequence>MMRARNGLSLSLILALFCAQLLLAWHAPAHIDAQPHDPHKELLAAADCQVCTHGQGMLALPSHYVHVVSQHAEPAPLAVATPVRRAPERLSYPPRGPPASV</sequence>
<feature type="chain" id="PRO_5046500232" description="DUF2946 domain-containing protein" evidence="1">
    <location>
        <begin position="30"/>
        <end position="101"/>
    </location>
</feature>
<dbReference type="RefSeq" id="WP_035244946.1">
    <property type="nucleotide sequence ID" value="NZ_ARXU01000002.1"/>
</dbReference>
<protein>
    <recommendedName>
        <fullName evidence="4">DUF2946 domain-containing protein</fullName>
    </recommendedName>
</protein>
<name>A0ABR4WGK6_9GAMM</name>
<evidence type="ECO:0000256" key="1">
    <source>
        <dbReference type="SAM" id="SignalP"/>
    </source>
</evidence>
<proteinExistence type="predicted"/>
<evidence type="ECO:0000313" key="3">
    <source>
        <dbReference type="Proteomes" id="UP000029443"/>
    </source>
</evidence>
<evidence type="ECO:0008006" key="4">
    <source>
        <dbReference type="Google" id="ProtNLM"/>
    </source>
</evidence>
<feature type="signal peptide" evidence="1">
    <location>
        <begin position="1"/>
        <end position="29"/>
    </location>
</feature>
<reference evidence="2 3" key="1">
    <citation type="submission" date="2012-09" db="EMBL/GenBank/DDBJ databases">
        <title>Genome Sequence of alkane-degrading Bacterium Alcanivorax jadensis T9.</title>
        <authorList>
            <person name="Lai Q."/>
            <person name="Shao Z."/>
        </authorList>
    </citation>
    <scope>NUCLEOTIDE SEQUENCE [LARGE SCALE GENOMIC DNA]</scope>
    <source>
        <strain evidence="2 3">T9</strain>
    </source>
</reference>
<dbReference type="Proteomes" id="UP000029443">
    <property type="component" value="Unassembled WGS sequence"/>
</dbReference>
<dbReference type="EMBL" id="ARXU01000002">
    <property type="protein sequence ID" value="KGD62264.1"/>
    <property type="molecule type" value="Genomic_DNA"/>
</dbReference>
<gene>
    <name evidence="2" type="ORF">T9A_00555</name>
</gene>
<keyword evidence="3" id="KW-1185">Reference proteome</keyword>
<keyword evidence="1" id="KW-0732">Signal</keyword>
<evidence type="ECO:0000313" key="2">
    <source>
        <dbReference type="EMBL" id="KGD62264.1"/>
    </source>
</evidence>
<accession>A0ABR4WGK6</accession>